<protein>
    <submittedName>
        <fullName evidence="2">Uncharacterized protein</fullName>
    </submittedName>
</protein>
<dbReference type="Proteomes" id="UP000255328">
    <property type="component" value="Unassembled WGS sequence"/>
</dbReference>
<sequence>MLLELFYLTTVMIVISSIGILISITQNRRKGMFFSVEY</sequence>
<dbReference type="AlphaFoldDB" id="A0A377GQI4"/>
<proteinExistence type="predicted"/>
<feature type="transmembrane region" description="Helical" evidence="1">
    <location>
        <begin position="6"/>
        <end position="24"/>
    </location>
</feature>
<accession>A0A377GQI4</accession>
<keyword evidence="1" id="KW-0472">Membrane</keyword>
<keyword evidence="1" id="KW-1133">Transmembrane helix</keyword>
<evidence type="ECO:0000313" key="3">
    <source>
        <dbReference type="Proteomes" id="UP000255328"/>
    </source>
</evidence>
<keyword evidence="3" id="KW-1185">Reference proteome</keyword>
<name>A0A377GQI4_9FUSO</name>
<gene>
    <name evidence="2" type="ORF">NCTC10723_00062</name>
</gene>
<reference evidence="2 3" key="1">
    <citation type="submission" date="2018-06" db="EMBL/GenBank/DDBJ databases">
        <authorList>
            <consortium name="Pathogen Informatics"/>
            <person name="Doyle S."/>
        </authorList>
    </citation>
    <scope>NUCLEOTIDE SEQUENCE [LARGE SCALE GENOMIC DNA]</scope>
    <source>
        <strain evidence="2 3">NCTC10723</strain>
    </source>
</reference>
<evidence type="ECO:0000313" key="2">
    <source>
        <dbReference type="EMBL" id="STO28751.1"/>
    </source>
</evidence>
<organism evidence="2 3">
    <name type="scientific">Fusobacterium necrogenes</name>
    <dbReference type="NCBI Taxonomy" id="858"/>
    <lineage>
        <taxon>Bacteria</taxon>
        <taxon>Fusobacteriati</taxon>
        <taxon>Fusobacteriota</taxon>
        <taxon>Fusobacteriia</taxon>
        <taxon>Fusobacteriales</taxon>
        <taxon>Fusobacteriaceae</taxon>
        <taxon>Fusobacterium</taxon>
    </lineage>
</organism>
<keyword evidence="1" id="KW-0812">Transmembrane</keyword>
<evidence type="ECO:0000256" key="1">
    <source>
        <dbReference type="SAM" id="Phobius"/>
    </source>
</evidence>
<dbReference type="EMBL" id="UGGU01000002">
    <property type="protein sequence ID" value="STO28751.1"/>
    <property type="molecule type" value="Genomic_DNA"/>
</dbReference>